<reference evidence="1" key="1">
    <citation type="submission" date="2014-11" db="EMBL/GenBank/DDBJ databases">
        <authorList>
            <person name="Amaro Gonzalez C."/>
        </authorList>
    </citation>
    <scope>NUCLEOTIDE SEQUENCE</scope>
</reference>
<protein>
    <submittedName>
        <fullName evidence="1">Uncharacterized protein</fullName>
    </submittedName>
</protein>
<sequence>MQALNTNLPKMNTKILSKITTFIF</sequence>
<accession>A0A0E9T6B5</accession>
<dbReference type="AlphaFoldDB" id="A0A0E9T6B5"/>
<organism evidence="1">
    <name type="scientific">Anguilla anguilla</name>
    <name type="common">European freshwater eel</name>
    <name type="synonym">Muraena anguilla</name>
    <dbReference type="NCBI Taxonomy" id="7936"/>
    <lineage>
        <taxon>Eukaryota</taxon>
        <taxon>Metazoa</taxon>
        <taxon>Chordata</taxon>
        <taxon>Craniata</taxon>
        <taxon>Vertebrata</taxon>
        <taxon>Euteleostomi</taxon>
        <taxon>Actinopterygii</taxon>
        <taxon>Neopterygii</taxon>
        <taxon>Teleostei</taxon>
        <taxon>Anguilliformes</taxon>
        <taxon>Anguillidae</taxon>
        <taxon>Anguilla</taxon>
    </lineage>
</organism>
<proteinExistence type="predicted"/>
<dbReference type="EMBL" id="GBXM01059391">
    <property type="protein sequence ID" value="JAH49186.1"/>
    <property type="molecule type" value="Transcribed_RNA"/>
</dbReference>
<reference evidence="1" key="2">
    <citation type="journal article" date="2015" name="Fish Shellfish Immunol.">
        <title>Early steps in the European eel (Anguilla anguilla)-Vibrio vulnificus interaction in the gills: Role of the RtxA13 toxin.</title>
        <authorList>
            <person name="Callol A."/>
            <person name="Pajuelo D."/>
            <person name="Ebbesson L."/>
            <person name="Teles M."/>
            <person name="MacKenzie S."/>
            <person name="Amaro C."/>
        </authorList>
    </citation>
    <scope>NUCLEOTIDE SEQUENCE</scope>
</reference>
<evidence type="ECO:0000313" key="1">
    <source>
        <dbReference type="EMBL" id="JAH49186.1"/>
    </source>
</evidence>
<name>A0A0E9T6B5_ANGAN</name>